<comment type="caution">
    <text evidence="2">The sequence shown here is derived from an EMBL/GenBank/DDBJ whole genome shotgun (WGS) entry which is preliminary data.</text>
</comment>
<feature type="compositionally biased region" description="Low complexity" evidence="1">
    <location>
        <begin position="243"/>
        <end position="270"/>
    </location>
</feature>
<proteinExistence type="predicted"/>
<evidence type="ECO:0000313" key="2">
    <source>
        <dbReference type="EMBL" id="KAF0847589.1"/>
    </source>
</evidence>
<name>A0ABQ6YP58_9NOCA</name>
<evidence type="ECO:0000313" key="3">
    <source>
        <dbReference type="Proteomes" id="UP000798951"/>
    </source>
</evidence>
<evidence type="ECO:0000256" key="1">
    <source>
        <dbReference type="SAM" id="MobiDB-lite"/>
    </source>
</evidence>
<feature type="compositionally biased region" description="Low complexity" evidence="1">
    <location>
        <begin position="310"/>
        <end position="323"/>
    </location>
</feature>
<feature type="compositionally biased region" description="Acidic residues" evidence="1">
    <location>
        <begin position="271"/>
        <end position="288"/>
    </location>
</feature>
<feature type="compositionally biased region" description="Gly residues" evidence="1">
    <location>
        <begin position="366"/>
        <end position="390"/>
    </location>
</feature>
<feature type="compositionally biased region" description="Basic and acidic residues" evidence="1">
    <location>
        <begin position="391"/>
        <end position="403"/>
    </location>
</feature>
<organism evidence="2 3">
    <name type="scientific">Nocardia caishijiensis</name>
    <dbReference type="NCBI Taxonomy" id="184756"/>
    <lineage>
        <taxon>Bacteria</taxon>
        <taxon>Bacillati</taxon>
        <taxon>Actinomycetota</taxon>
        <taxon>Actinomycetes</taxon>
        <taxon>Mycobacteriales</taxon>
        <taxon>Nocardiaceae</taxon>
        <taxon>Nocardia</taxon>
    </lineage>
</organism>
<dbReference type="Gene3D" id="1.10.287.1060">
    <property type="entry name" value="ESAT-6-like"/>
    <property type="match status" value="1"/>
</dbReference>
<protein>
    <recommendedName>
        <fullName evidence="4">Type VII secretion system (Wss) protein ESAT-6</fullName>
    </recommendedName>
</protein>
<reference evidence="2 3" key="1">
    <citation type="submission" date="2019-07" db="EMBL/GenBank/DDBJ databases">
        <title>Genomic Encyclopedia of Type Strains, Phase IV (KMG-IV): sequencing the most valuable type-strain genomes for metagenomic binning, comparative biology and taxonomic classification.</title>
        <authorList>
            <person name="Goeker M."/>
        </authorList>
    </citation>
    <scope>NUCLEOTIDE SEQUENCE [LARGE SCALE GENOMIC DNA]</scope>
    <source>
        <strain evidence="2 3">DSM 44831</strain>
    </source>
</reference>
<dbReference type="Proteomes" id="UP000798951">
    <property type="component" value="Unassembled WGS sequence"/>
</dbReference>
<evidence type="ECO:0008006" key="4">
    <source>
        <dbReference type="Google" id="ProtNLM"/>
    </source>
</evidence>
<dbReference type="EMBL" id="VMSD01000003">
    <property type="protein sequence ID" value="KAF0847589.1"/>
    <property type="molecule type" value="Genomic_DNA"/>
</dbReference>
<sequence>MSFLEAVGRSVPVVSTYFQLKDYADGSKPTRSMDESPDATIARNRLTELSSVFDGQYQKPQVTEGSYKDPRNMDDLYDRVSAMSITDVSALHTRWETLRNRLETGLKTYDSEIQKAIAEKWTGGAAASAGAGIADYVSKSSNLLTSAQMMAEKVKLVQSAMQVTKDRAKPHDGSFISGVASWIPGPTWKMNTHNADTAKTEAAELVEGVFYQAVRKADEDVPLVPQPYNPVDPGANPGGNNGDPGSTTGKPSTDTPTTQNPTTELPTTEEPTTEEPTTEDPSDDEDTGDTSTPETEEPAAVTPQNTLENPTSPAGTPGSTLPTGTGGSPGTGSPGGSSPGSGVPGAGTSMPGTPGGATAGKSGASAGSGAGTSGRAGMPGMGAMGGGGARGKGDDDNESKTKDYLINQQNGEELTGLAEDQRVKTVPPVIGE</sequence>
<keyword evidence="3" id="KW-1185">Reference proteome</keyword>
<feature type="region of interest" description="Disordered" evidence="1">
    <location>
        <begin position="221"/>
        <end position="432"/>
    </location>
</feature>
<accession>A0ABQ6YP58</accession>
<gene>
    <name evidence="2" type="ORF">FNL39_103491</name>
</gene>
<feature type="compositionally biased region" description="Gly residues" evidence="1">
    <location>
        <begin position="324"/>
        <end position="345"/>
    </location>
</feature>